<reference evidence="2 3" key="1">
    <citation type="submission" date="2024-12" db="EMBL/GenBank/DDBJ databases">
        <authorList>
            <person name="Hu S."/>
        </authorList>
    </citation>
    <scope>NUCLEOTIDE SEQUENCE [LARGE SCALE GENOMIC DNA]</scope>
    <source>
        <strain evidence="2 3">P-25</strain>
    </source>
</reference>
<dbReference type="InterPro" id="IPR045950">
    <property type="entry name" value="DUF6370"/>
</dbReference>
<feature type="chain" id="PRO_5045460253" evidence="1">
    <location>
        <begin position="20"/>
        <end position="117"/>
    </location>
</feature>
<keyword evidence="3" id="KW-1185">Reference proteome</keyword>
<accession>A0ABW9JLB0</accession>
<protein>
    <submittedName>
        <fullName evidence="2">DUF6370 family protein</fullName>
    </submittedName>
</protein>
<proteinExistence type="predicted"/>
<evidence type="ECO:0000256" key="1">
    <source>
        <dbReference type="SAM" id="SignalP"/>
    </source>
</evidence>
<dbReference type="Proteomes" id="UP001517367">
    <property type="component" value="Unassembled WGS sequence"/>
</dbReference>
<evidence type="ECO:0000313" key="2">
    <source>
        <dbReference type="EMBL" id="MFN0291702.1"/>
    </source>
</evidence>
<keyword evidence="1" id="KW-0732">Signal</keyword>
<name>A0ABW9JLB0_9SPHI</name>
<gene>
    <name evidence="2" type="ORF">E5L68_009865</name>
</gene>
<sequence length="117" mass="12980">MKKTSLFILFTLLAYIVNAQETPAKTTKIEKKQVEIACGECMFKMDGKGCDLAVRIDGKPYFVDGRKIDDFGDAHADDGFCNAIRKATVTGEIVNGRFKAKSVQLVETKKTEKPKSK</sequence>
<feature type="signal peptide" evidence="1">
    <location>
        <begin position="1"/>
        <end position="19"/>
    </location>
</feature>
<organism evidence="2 3">
    <name type="scientific">Pedobacter helvus</name>
    <dbReference type="NCBI Taxonomy" id="2563444"/>
    <lineage>
        <taxon>Bacteria</taxon>
        <taxon>Pseudomonadati</taxon>
        <taxon>Bacteroidota</taxon>
        <taxon>Sphingobacteriia</taxon>
        <taxon>Sphingobacteriales</taxon>
        <taxon>Sphingobacteriaceae</taxon>
        <taxon>Pedobacter</taxon>
    </lineage>
</organism>
<dbReference type="RefSeq" id="WP_138730552.1">
    <property type="nucleotide sequence ID" value="NZ_SRMP02000013.1"/>
</dbReference>
<dbReference type="Pfam" id="PF19897">
    <property type="entry name" value="DUF6370"/>
    <property type="match status" value="1"/>
</dbReference>
<dbReference type="EMBL" id="SRMP02000013">
    <property type="protein sequence ID" value="MFN0291702.1"/>
    <property type="molecule type" value="Genomic_DNA"/>
</dbReference>
<evidence type="ECO:0000313" key="3">
    <source>
        <dbReference type="Proteomes" id="UP001517367"/>
    </source>
</evidence>
<comment type="caution">
    <text evidence="2">The sequence shown here is derived from an EMBL/GenBank/DDBJ whole genome shotgun (WGS) entry which is preliminary data.</text>
</comment>